<feature type="chain" id="PRO_5032427419" evidence="5">
    <location>
        <begin position="20"/>
        <end position="101"/>
    </location>
</feature>
<feature type="signal peptide" evidence="5">
    <location>
        <begin position="1"/>
        <end position="19"/>
    </location>
</feature>
<dbReference type="Pfam" id="PF09864">
    <property type="entry name" value="MliC"/>
    <property type="match status" value="1"/>
</dbReference>
<feature type="domain" description="C-type lysozyme inhibitor" evidence="6">
    <location>
        <begin position="28"/>
        <end position="83"/>
    </location>
</feature>
<dbReference type="Proteomes" id="UP000538147">
    <property type="component" value="Unassembled WGS sequence"/>
</dbReference>
<evidence type="ECO:0000256" key="2">
    <source>
        <dbReference type="ARBA" id="ARBA00023136"/>
    </source>
</evidence>
<gene>
    <name evidence="7" type="ORF">FHS79_000741</name>
</gene>
<comment type="caution">
    <text evidence="7">The sequence shown here is derived from an EMBL/GenBank/DDBJ whole genome shotgun (WGS) entry which is preliminary data.</text>
</comment>
<evidence type="ECO:0000256" key="3">
    <source>
        <dbReference type="ARBA" id="ARBA00023139"/>
    </source>
</evidence>
<proteinExistence type="predicted"/>
<protein>
    <submittedName>
        <fullName evidence="7">Membrane-bound inhibitor of C-type lysozyme</fullName>
    </submittedName>
</protein>
<evidence type="ECO:0000313" key="7">
    <source>
        <dbReference type="EMBL" id="MBB6226584.1"/>
    </source>
</evidence>
<evidence type="ECO:0000256" key="1">
    <source>
        <dbReference type="ARBA" id="ARBA00022729"/>
    </source>
</evidence>
<sequence>MRTAVIVIAAILGAAAAQAQPASPSVLYRCQQMPNMTVVFADDHAVLDTGRGEQVRLEGARSGSEFRYRTEDHMIVGKGPSLRYYRGYDRPRMCGRSSSTG</sequence>
<keyword evidence="3" id="KW-0564">Palmitate</keyword>
<keyword evidence="2" id="KW-0472">Membrane</keyword>
<evidence type="ECO:0000256" key="4">
    <source>
        <dbReference type="ARBA" id="ARBA00023288"/>
    </source>
</evidence>
<evidence type="ECO:0000256" key="5">
    <source>
        <dbReference type="SAM" id="SignalP"/>
    </source>
</evidence>
<dbReference type="EMBL" id="JACIIV010000004">
    <property type="protein sequence ID" value="MBB6226584.1"/>
    <property type="molecule type" value="Genomic_DNA"/>
</dbReference>
<dbReference type="SUPFAM" id="SSF141488">
    <property type="entry name" value="YdhA-like"/>
    <property type="match status" value="1"/>
</dbReference>
<name>A0A841L1X0_9SPHN</name>
<reference evidence="7 8" key="1">
    <citation type="submission" date="2020-08" db="EMBL/GenBank/DDBJ databases">
        <title>Genomic Encyclopedia of Type Strains, Phase IV (KMG-IV): sequencing the most valuable type-strain genomes for metagenomic binning, comparative biology and taxonomic classification.</title>
        <authorList>
            <person name="Goeker M."/>
        </authorList>
    </citation>
    <scope>NUCLEOTIDE SEQUENCE [LARGE SCALE GENOMIC DNA]</scope>
    <source>
        <strain evidence="7 8">DSM 102189</strain>
    </source>
</reference>
<keyword evidence="1 5" id="KW-0732">Signal</keyword>
<evidence type="ECO:0000313" key="8">
    <source>
        <dbReference type="Proteomes" id="UP000538147"/>
    </source>
</evidence>
<keyword evidence="4" id="KW-0449">Lipoprotein</keyword>
<evidence type="ECO:0000259" key="6">
    <source>
        <dbReference type="Pfam" id="PF09864"/>
    </source>
</evidence>
<dbReference type="RefSeq" id="WP_184195543.1">
    <property type="nucleotide sequence ID" value="NZ_JACIIV010000004.1"/>
</dbReference>
<dbReference type="Gene3D" id="2.40.128.200">
    <property type="match status" value="1"/>
</dbReference>
<organism evidence="7 8">
    <name type="scientific">Polymorphobacter multimanifer</name>
    <dbReference type="NCBI Taxonomy" id="1070431"/>
    <lineage>
        <taxon>Bacteria</taxon>
        <taxon>Pseudomonadati</taxon>
        <taxon>Pseudomonadota</taxon>
        <taxon>Alphaproteobacteria</taxon>
        <taxon>Sphingomonadales</taxon>
        <taxon>Sphingosinicellaceae</taxon>
        <taxon>Polymorphobacter</taxon>
    </lineage>
</organism>
<accession>A0A841L1X0</accession>
<dbReference type="AlphaFoldDB" id="A0A841L1X0"/>
<dbReference type="InterPro" id="IPR018660">
    <property type="entry name" value="MliC"/>
</dbReference>
<dbReference type="InterPro" id="IPR036328">
    <property type="entry name" value="MliC_sf"/>
</dbReference>
<keyword evidence="8" id="KW-1185">Reference proteome</keyword>